<name>A0A8X6KEJ8_TRICU</name>
<dbReference type="AlphaFoldDB" id="A0A8X6KEJ8"/>
<evidence type="ECO:0000313" key="2">
    <source>
        <dbReference type="Proteomes" id="UP000887116"/>
    </source>
</evidence>
<dbReference type="Proteomes" id="UP000887116">
    <property type="component" value="Unassembled WGS sequence"/>
</dbReference>
<reference evidence="1" key="1">
    <citation type="submission" date="2020-07" db="EMBL/GenBank/DDBJ databases">
        <title>Multicomponent nature underlies the extraordinary mechanical properties of spider dragline silk.</title>
        <authorList>
            <person name="Kono N."/>
            <person name="Nakamura H."/>
            <person name="Mori M."/>
            <person name="Yoshida Y."/>
            <person name="Ohtoshi R."/>
            <person name="Malay A.D."/>
            <person name="Moran D.A.P."/>
            <person name="Tomita M."/>
            <person name="Numata K."/>
            <person name="Arakawa K."/>
        </authorList>
    </citation>
    <scope>NUCLEOTIDE SEQUENCE</scope>
</reference>
<sequence>MLRREIGDKDLKILNVLRLPIHRLKCARSLDILREFKISELLNCFLPLVEAGNTKEDLLSATRSFTGKPLSENITSPGNPISCIICLSEVLPPYSFETNDTLT</sequence>
<dbReference type="EMBL" id="BMAO01030955">
    <property type="protein sequence ID" value="GFQ71391.1"/>
    <property type="molecule type" value="Genomic_DNA"/>
</dbReference>
<comment type="caution">
    <text evidence="1">The sequence shown here is derived from an EMBL/GenBank/DDBJ whole genome shotgun (WGS) entry which is preliminary data.</text>
</comment>
<evidence type="ECO:0000313" key="1">
    <source>
        <dbReference type="EMBL" id="GFQ71391.1"/>
    </source>
</evidence>
<proteinExistence type="predicted"/>
<gene>
    <name evidence="1" type="ORF">TNCT_409261</name>
</gene>
<organism evidence="1 2">
    <name type="scientific">Trichonephila clavata</name>
    <name type="common">Joro spider</name>
    <name type="synonym">Nephila clavata</name>
    <dbReference type="NCBI Taxonomy" id="2740835"/>
    <lineage>
        <taxon>Eukaryota</taxon>
        <taxon>Metazoa</taxon>
        <taxon>Ecdysozoa</taxon>
        <taxon>Arthropoda</taxon>
        <taxon>Chelicerata</taxon>
        <taxon>Arachnida</taxon>
        <taxon>Araneae</taxon>
        <taxon>Araneomorphae</taxon>
        <taxon>Entelegynae</taxon>
        <taxon>Araneoidea</taxon>
        <taxon>Nephilidae</taxon>
        <taxon>Trichonephila</taxon>
    </lineage>
</organism>
<dbReference type="OrthoDB" id="6454759at2759"/>
<accession>A0A8X6KEJ8</accession>
<keyword evidence="2" id="KW-1185">Reference proteome</keyword>
<protein>
    <submittedName>
        <fullName evidence="1">Uncharacterized protein</fullName>
    </submittedName>
</protein>